<dbReference type="InterPro" id="IPR036046">
    <property type="entry name" value="Acylphosphatase-like_dom_sf"/>
</dbReference>
<accession>A0A512H5K7</accession>
<dbReference type="GO" id="GO:0071949">
    <property type="term" value="F:FAD binding"/>
    <property type="evidence" value="ECO:0007669"/>
    <property type="project" value="InterPro"/>
</dbReference>
<dbReference type="GO" id="GO:0009882">
    <property type="term" value="F:blue light photoreceptor activity"/>
    <property type="evidence" value="ECO:0007669"/>
    <property type="project" value="InterPro"/>
</dbReference>
<sequence length="188" mass="19800">MVHHLAYVSHDMGLSASDFASLTATSRVRNRHHAIGGFLLKLDGIFFQVLEGESGPVHDLMGRIALDPRHRDPRIVLDQEAPARLFVGWGMAEVNAIPRVLGSMGRAALPWGERLYEALVEDPLLASQMIAAGALLHDLAAQPGAEVLAAPGKMGVPTPPVPGMGAVVLSLNDPGVSSPHHGGARLPG</sequence>
<dbReference type="EMBL" id="BJZO01000013">
    <property type="protein sequence ID" value="GEO80660.1"/>
    <property type="molecule type" value="Genomic_DNA"/>
</dbReference>
<dbReference type="PROSITE" id="PS50925">
    <property type="entry name" value="BLUF"/>
    <property type="match status" value="1"/>
</dbReference>
<dbReference type="OrthoDB" id="196105at2"/>
<gene>
    <name evidence="2" type="ORF">ROR02_07910</name>
</gene>
<evidence type="ECO:0000313" key="2">
    <source>
        <dbReference type="EMBL" id="GEO80660.1"/>
    </source>
</evidence>
<dbReference type="SUPFAM" id="SSF54975">
    <property type="entry name" value="Acylphosphatase/BLUF domain-like"/>
    <property type="match status" value="1"/>
</dbReference>
<name>A0A512H5K7_9PROT</name>
<dbReference type="Pfam" id="PF04940">
    <property type="entry name" value="BLUF"/>
    <property type="match status" value="1"/>
</dbReference>
<evidence type="ECO:0000259" key="1">
    <source>
        <dbReference type="PROSITE" id="PS50925"/>
    </source>
</evidence>
<feature type="domain" description="BLUF" evidence="1">
    <location>
        <begin position="2"/>
        <end position="92"/>
    </location>
</feature>
<organism evidence="2 3">
    <name type="scientific">Pararhodospirillum oryzae</name>
    <dbReference type="NCBI Taxonomy" id="478448"/>
    <lineage>
        <taxon>Bacteria</taxon>
        <taxon>Pseudomonadati</taxon>
        <taxon>Pseudomonadota</taxon>
        <taxon>Alphaproteobacteria</taxon>
        <taxon>Rhodospirillales</taxon>
        <taxon>Rhodospirillaceae</taxon>
        <taxon>Pararhodospirillum</taxon>
    </lineage>
</organism>
<proteinExistence type="predicted"/>
<keyword evidence="3" id="KW-1185">Reference proteome</keyword>
<evidence type="ECO:0000313" key="3">
    <source>
        <dbReference type="Proteomes" id="UP000321567"/>
    </source>
</evidence>
<reference evidence="2 3" key="1">
    <citation type="submission" date="2019-07" db="EMBL/GenBank/DDBJ databases">
        <title>Whole genome shotgun sequence of Rhodospirillum oryzae NBRC 107573.</title>
        <authorList>
            <person name="Hosoyama A."/>
            <person name="Uohara A."/>
            <person name="Ohji S."/>
            <person name="Ichikawa N."/>
        </authorList>
    </citation>
    <scope>NUCLEOTIDE SEQUENCE [LARGE SCALE GENOMIC DNA]</scope>
    <source>
        <strain evidence="2 3">NBRC 107573</strain>
    </source>
</reference>
<dbReference type="AlphaFoldDB" id="A0A512H5K7"/>
<dbReference type="Proteomes" id="UP000321567">
    <property type="component" value="Unassembled WGS sequence"/>
</dbReference>
<dbReference type="RefSeq" id="WP_147162712.1">
    <property type="nucleotide sequence ID" value="NZ_BJZO01000013.1"/>
</dbReference>
<protein>
    <recommendedName>
        <fullName evidence="1">BLUF domain-containing protein</fullName>
    </recommendedName>
</protein>
<dbReference type="Gene3D" id="3.30.70.100">
    <property type="match status" value="1"/>
</dbReference>
<dbReference type="InterPro" id="IPR007024">
    <property type="entry name" value="BLUF_domain"/>
</dbReference>
<dbReference type="SMART" id="SM01034">
    <property type="entry name" value="BLUF"/>
    <property type="match status" value="1"/>
</dbReference>
<comment type="caution">
    <text evidence="2">The sequence shown here is derived from an EMBL/GenBank/DDBJ whole genome shotgun (WGS) entry which is preliminary data.</text>
</comment>